<feature type="transmembrane region" description="Helical" evidence="7">
    <location>
        <begin position="518"/>
        <end position="540"/>
    </location>
</feature>
<dbReference type="KEGG" id="dpi:BN4_12040"/>
<protein>
    <recommendedName>
        <fullName evidence="10">Sulfate exporter family transporter</fullName>
    </recommendedName>
</protein>
<keyword evidence="3" id="KW-1003">Cell membrane</keyword>
<evidence type="ECO:0000256" key="3">
    <source>
        <dbReference type="ARBA" id="ARBA00022475"/>
    </source>
</evidence>
<dbReference type="InterPro" id="IPR018383">
    <property type="entry name" value="UPF0324_pro"/>
</dbReference>
<keyword evidence="6 7" id="KW-0472">Membrane</keyword>
<feature type="transmembrane region" description="Helical" evidence="7">
    <location>
        <begin position="14"/>
        <end position="36"/>
    </location>
</feature>
<feature type="transmembrane region" description="Helical" evidence="7">
    <location>
        <begin position="483"/>
        <end position="506"/>
    </location>
</feature>
<sequence>MAQVSVGRPDNTPVWIISGILLVYGALVASGVLTGLLTTFKVHKAMELMETLSFIGGGIGVITALMRQTRMGKPMTNLDTFVLETIPGVLFVLALAMSIRWFAEPMVKMMSQSMVPMFGFSIYKVMNLNYVVLGIIVGIIITNSWGIPAFAAAGVKTARFVLKMGVILLGARYSFAELAKLGMVSVWLIGFFVLGTVFFVLFLGKLFKQPKSMTGVLSAGMGVCGVSATVACAPVVKAKCSEMAYTIGTILGFGILCMFAFPTIGKLAGMNATQFGAWAGTGILNSAQVAAACLAFNAVDIKTLKVGEIFNITRVLFLPVIVLVLATWYGKSSGQKISFKEIVIDKFPIFILGFLLLFLLSSFGLFSPADHYKGKYLDFSYNQRTEITPEELTTVKAAATAGIAGLHPEEQAALDNLIMQHQLAGDFEDREDKAKFDATARQRLSGLESIIARAKGGELVVPKDVSTALSHAVKQVHKKSKTVVALTDAMIWFFAYGLIGLGMQITRKSIAQAGGWPLIMGGISGVAKASLSFIVVMYFVKDVVLR</sequence>
<feature type="transmembrane region" description="Helical" evidence="7">
    <location>
        <begin position="276"/>
        <end position="299"/>
    </location>
</feature>
<feature type="transmembrane region" description="Helical" evidence="7">
    <location>
        <begin position="216"/>
        <end position="236"/>
    </location>
</feature>
<evidence type="ECO:0000256" key="1">
    <source>
        <dbReference type="ARBA" id="ARBA00004651"/>
    </source>
</evidence>
<dbReference type="PANTHER" id="PTHR30106:SF1">
    <property type="entry name" value="UPF0324 MEMBRANE PROTEIN FN0533"/>
    <property type="match status" value="1"/>
</dbReference>
<dbReference type="GO" id="GO:0005886">
    <property type="term" value="C:plasma membrane"/>
    <property type="evidence" value="ECO:0007669"/>
    <property type="project" value="UniProtKB-SubCell"/>
</dbReference>
<evidence type="ECO:0000256" key="2">
    <source>
        <dbReference type="ARBA" id="ARBA00007977"/>
    </source>
</evidence>
<proteinExistence type="inferred from homology"/>
<dbReference type="BioCyc" id="DPIE1322246:BN4_RS10260-MONOMER"/>
<dbReference type="HOGENOM" id="CLU_498505_0_0_7"/>
<feature type="transmembrane region" description="Helical" evidence="7">
    <location>
        <begin position="86"/>
        <end position="103"/>
    </location>
</feature>
<feature type="transmembrane region" description="Helical" evidence="7">
    <location>
        <begin position="311"/>
        <end position="329"/>
    </location>
</feature>
<feature type="transmembrane region" description="Helical" evidence="7">
    <location>
        <begin position="147"/>
        <end position="169"/>
    </location>
</feature>
<keyword evidence="5 7" id="KW-1133">Transmembrane helix</keyword>
<dbReference type="Proteomes" id="UP000011724">
    <property type="component" value="Chromosome"/>
</dbReference>
<accession>M1WMA7</accession>
<comment type="similarity">
    <text evidence="2">Belongs to the UPF0324 family.</text>
</comment>
<dbReference type="RefSeq" id="WP_015415319.1">
    <property type="nucleotide sequence ID" value="NC_020409.1"/>
</dbReference>
<evidence type="ECO:0008006" key="10">
    <source>
        <dbReference type="Google" id="ProtNLM"/>
    </source>
</evidence>
<keyword evidence="4 7" id="KW-0812">Transmembrane</keyword>
<feature type="transmembrane region" description="Helical" evidence="7">
    <location>
        <begin position="48"/>
        <end position="66"/>
    </location>
</feature>
<dbReference type="PATRIC" id="fig|879567.3.peg.2169"/>
<dbReference type="eggNOG" id="COG2855">
    <property type="taxonomic scope" value="Bacteria"/>
</dbReference>
<evidence type="ECO:0000256" key="5">
    <source>
        <dbReference type="ARBA" id="ARBA00022989"/>
    </source>
</evidence>
<feature type="transmembrane region" description="Helical" evidence="7">
    <location>
        <begin position="349"/>
        <end position="366"/>
    </location>
</feature>
<evidence type="ECO:0000313" key="9">
    <source>
        <dbReference type="Proteomes" id="UP000011724"/>
    </source>
</evidence>
<dbReference type="PANTHER" id="PTHR30106">
    <property type="entry name" value="INNER MEMBRANE PROTEIN YEIH-RELATED"/>
    <property type="match status" value="1"/>
</dbReference>
<gene>
    <name evidence="8" type="ordered locus">BN4_12040</name>
</gene>
<dbReference type="OrthoDB" id="5393513at2"/>
<feature type="transmembrane region" description="Helical" evidence="7">
    <location>
        <begin position="181"/>
        <end position="204"/>
    </location>
</feature>
<organism evidence="8 9">
    <name type="scientific">Pseudodesulfovibrio piezophilus (strain DSM 21447 / JCM 15486 / C1TLV30)</name>
    <name type="common">Desulfovibrio piezophilus</name>
    <dbReference type="NCBI Taxonomy" id="1322246"/>
    <lineage>
        <taxon>Bacteria</taxon>
        <taxon>Pseudomonadati</taxon>
        <taxon>Thermodesulfobacteriota</taxon>
        <taxon>Desulfovibrionia</taxon>
        <taxon>Desulfovibrionales</taxon>
        <taxon>Desulfovibrionaceae</taxon>
    </lineage>
</organism>
<dbReference type="STRING" id="1322246.BN4_12040"/>
<comment type="subcellular location">
    <subcellularLocation>
        <location evidence="1">Cell membrane</location>
        <topology evidence="1">Multi-pass membrane protein</topology>
    </subcellularLocation>
</comment>
<reference evidence="8 9" key="1">
    <citation type="journal article" date="2013" name="PLoS ONE">
        <title>The first genomic and proteomic characterization of a deep-sea sulfate reducer: insights into the piezophilic lifestyle of Desulfovibrio piezophilus.</title>
        <authorList>
            <person name="Pradel N."/>
            <person name="Ji B."/>
            <person name="Gimenez G."/>
            <person name="Talla E."/>
            <person name="Lenoble P."/>
            <person name="Garel M."/>
            <person name="Tamburini C."/>
            <person name="Fourquet P."/>
            <person name="Lebrun R."/>
            <person name="Bertin P."/>
            <person name="Denis Y."/>
            <person name="Pophillat M."/>
            <person name="Barbe V."/>
            <person name="Ollivier B."/>
            <person name="Dolla A."/>
        </authorList>
    </citation>
    <scope>NUCLEOTIDE SEQUENCE [LARGE SCALE GENOMIC DNA]</scope>
    <source>
        <strain evidence="9">DSM 10523 / SB164P1</strain>
    </source>
</reference>
<name>M1WMA7_PSEP2</name>
<evidence type="ECO:0000256" key="4">
    <source>
        <dbReference type="ARBA" id="ARBA00022692"/>
    </source>
</evidence>
<dbReference type="Pfam" id="PF03601">
    <property type="entry name" value="Cons_hypoth698"/>
    <property type="match status" value="1"/>
</dbReference>
<evidence type="ECO:0000256" key="7">
    <source>
        <dbReference type="SAM" id="Phobius"/>
    </source>
</evidence>
<reference evidence="9" key="2">
    <citation type="journal article" date="2013" name="Stand. Genomic Sci.">
        <title>Complete genome sequence of Desulfocapsa sulfexigens, a marine deltaproteobacterium specialized in disproportionating inorganic sulfur compounds.</title>
        <authorList>
            <person name="Finster K.W."/>
            <person name="Kjeldsen K.U."/>
            <person name="Kube M."/>
            <person name="Reinhardt R."/>
            <person name="Mussmann M."/>
            <person name="Amann R."/>
            <person name="Schreiber L."/>
        </authorList>
    </citation>
    <scope>NUCLEOTIDE SEQUENCE [LARGE SCALE GENOMIC DNA]</scope>
    <source>
        <strain evidence="9">DSM 10523 / SB164P1</strain>
    </source>
</reference>
<dbReference type="EMBL" id="FO203427">
    <property type="protein sequence ID" value="CCH49275.1"/>
    <property type="molecule type" value="Genomic_DNA"/>
</dbReference>
<dbReference type="AlphaFoldDB" id="M1WMA7"/>
<evidence type="ECO:0000256" key="6">
    <source>
        <dbReference type="ARBA" id="ARBA00023136"/>
    </source>
</evidence>
<feature type="transmembrane region" description="Helical" evidence="7">
    <location>
        <begin position="243"/>
        <end position="264"/>
    </location>
</feature>
<evidence type="ECO:0000313" key="8">
    <source>
        <dbReference type="EMBL" id="CCH49275.1"/>
    </source>
</evidence>
<feature type="transmembrane region" description="Helical" evidence="7">
    <location>
        <begin position="115"/>
        <end position="141"/>
    </location>
</feature>
<keyword evidence="9" id="KW-1185">Reference proteome</keyword>